<dbReference type="GO" id="GO:0051959">
    <property type="term" value="F:dynein light intermediate chain binding"/>
    <property type="evidence" value="ECO:0007669"/>
    <property type="project" value="InterPro"/>
</dbReference>
<dbReference type="GO" id="GO:0005858">
    <property type="term" value="C:axonemal dynein complex"/>
    <property type="evidence" value="ECO:0007669"/>
    <property type="project" value="TreeGrafter"/>
</dbReference>
<evidence type="ECO:0000313" key="3">
    <source>
        <dbReference type="EMBL" id="EKC17236.1"/>
    </source>
</evidence>
<dbReference type="GO" id="GO:0007018">
    <property type="term" value="P:microtubule-based movement"/>
    <property type="evidence" value="ECO:0007669"/>
    <property type="project" value="InterPro"/>
</dbReference>
<dbReference type="InterPro" id="IPR013594">
    <property type="entry name" value="Dynein_heavy_tail"/>
</dbReference>
<dbReference type="Pfam" id="PF08385">
    <property type="entry name" value="DHC_N1"/>
    <property type="match status" value="1"/>
</dbReference>
<evidence type="ECO:0000259" key="2">
    <source>
        <dbReference type="Pfam" id="PF08385"/>
    </source>
</evidence>
<accession>K1Q6X8</accession>
<organism evidence="3">
    <name type="scientific">Magallana gigas</name>
    <name type="common">Pacific oyster</name>
    <name type="synonym">Crassostrea gigas</name>
    <dbReference type="NCBI Taxonomy" id="29159"/>
    <lineage>
        <taxon>Eukaryota</taxon>
        <taxon>Metazoa</taxon>
        <taxon>Spiralia</taxon>
        <taxon>Lophotrochozoa</taxon>
        <taxon>Mollusca</taxon>
        <taxon>Bivalvia</taxon>
        <taxon>Autobranchia</taxon>
        <taxon>Pteriomorphia</taxon>
        <taxon>Ostreida</taxon>
        <taxon>Ostreoidea</taxon>
        <taxon>Ostreidae</taxon>
        <taxon>Magallana</taxon>
    </lineage>
</organism>
<name>K1Q6X8_MAGGI</name>
<proteinExistence type="inferred from homology"/>
<feature type="domain" description="Dynein heavy chain tail" evidence="2">
    <location>
        <begin position="300"/>
        <end position="449"/>
    </location>
</feature>
<dbReference type="AlphaFoldDB" id="K1Q6X8"/>
<protein>
    <submittedName>
        <fullName evidence="3">Dynein heavy chain 8, axonemal</fullName>
    </submittedName>
</protein>
<dbReference type="EMBL" id="JH823185">
    <property type="protein sequence ID" value="EKC17236.1"/>
    <property type="molecule type" value="Genomic_DNA"/>
</dbReference>
<evidence type="ECO:0000256" key="1">
    <source>
        <dbReference type="ARBA" id="ARBA00008887"/>
    </source>
</evidence>
<dbReference type="PANTHER" id="PTHR46532">
    <property type="entry name" value="MALE FERTILITY FACTOR KL5"/>
    <property type="match status" value="1"/>
</dbReference>
<reference evidence="3" key="1">
    <citation type="journal article" date="2012" name="Nature">
        <title>The oyster genome reveals stress adaptation and complexity of shell formation.</title>
        <authorList>
            <person name="Zhang G."/>
            <person name="Fang X."/>
            <person name="Guo X."/>
            <person name="Li L."/>
            <person name="Luo R."/>
            <person name="Xu F."/>
            <person name="Yang P."/>
            <person name="Zhang L."/>
            <person name="Wang X."/>
            <person name="Qi H."/>
            <person name="Xiong Z."/>
            <person name="Que H."/>
            <person name="Xie Y."/>
            <person name="Holland P.W."/>
            <person name="Paps J."/>
            <person name="Zhu Y."/>
            <person name="Wu F."/>
            <person name="Chen Y."/>
            <person name="Wang J."/>
            <person name="Peng C."/>
            <person name="Meng J."/>
            <person name="Yang L."/>
            <person name="Liu J."/>
            <person name="Wen B."/>
            <person name="Zhang N."/>
            <person name="Huang Z."/>
            <person name="Zhu Q."/>
            <person name="Feng Y."/>
            <person name="Mount A."/>
            <person name="Hedgecock D."/>
            <person name="Xu Z."/>
            <person name="Liu Y."/>
            <person name="Domazet-Loso T."/>
            <person name="Du Y."/>
            <person name="Sun X."/>
            <person name="Zhang S."/>
            <person name="Liu B."/>
            <person name="Cheng P."/>
            <person name="Jiang X."/>
            <person name="Li J."/>
            <person name="Fan D."/>
            <person name="Wang W."/>
            <person name="Fu W."/>
            <person name="Wang T."/>
            <person name="Wang B."/>
            <person name="Zhang J."/>
            <person name="Peng Z."/>
            <person name="Li Y."/>
            <person name="Li N."/>
            <person name="Wang J."/>
            <person name="Chen M."/>
            <person name="He Y."/>
            <person name="Tan F."/>
            <person name="Song X."/>
            <person name="Zheng Q."/>
            <person name="Huang R."/>
            <person name="Yang H."/>
            <person name="Du X."/>
            <person name="Chen L."/>
            <person name="Yang M."/>
            <person name="Gaffney P.M."/>
            <person name="Wang S."/>
            <person name="Luo L."/>
            <person name="She Z."/>
            <person name="Ming Y."/>
            <person name="Huang W."/>
            <person name="Zhang S."/>
            <person name="Huang B."/>
            <person name="Zhang Y."/>
            <person name="Qu T."/>
            <person name="Ni P."/>
            <person name="Miao G."/>
            <person name="Wang J."/>
            <person name="Wang Q."/>
            <person name="Steinberg C.E."/>
            <person name="Wang H."/>
            <person name="Li N."/>
            <person name="Qian L."/>
            <person name="Zhang G."/>
            <person name="Li Y."/>
            <person name="Yang H."/>
            <person name="Liu X."/>
            <person name="Wang J."/>
            <person name="Yin Y."/>
            <person name="Wang J."/>
        </authorList>
    </citation>
    <scope>NUCLEOTIDE SEQUENCE [LARGE SCALE GENOMIC DNA]</scope>
    <source>
        <strain evidence="3">05x7-T-G4-1.051#20</strain>
    </source>
</reference>
<dbReference type="GO" id="GO:0045505">
    <property type="term" value="F:dynein intermediate chain binding"/>
    <property type="evidence" value="ECO:0007669"/>
    <property type="project" value="InterPro"/>
</dbReference>
<dbReference type="InterPro" id="IPR026983">
    <property type="entry name" value="DHC"/>
</dbReference>
<dbReference type="InParanoid" id="K1Q6X8"/>
<dbReference type="PANTHER" id="PTHR46532:SF4">
    <property type="entry name" value="AAA+ ATPASE DOMAIN-CONTAINING PROTEIN"/>
    <property type="match status" value="1"/>
</dbReference>
<sequence length="507" mass="58225">MQLFSSFLDKDGVRSLKFYYQESVMPSIDDCGRTIPGVAKGTVMMRVLVTSGTGDKLRGSCVYFLRTNTDINITSKNMESEIFFGYLDMNQSSGILSAFESVLASVYLPAMKAYSRWGELEESPQGRKTKKHFIDNFDNFLMYLRSAQANSGEGVRLAKNTSEKVNLKEIKTVSDCIPISSNPDIVADMEDLASTWCKQIEQILAESDQMRKEADDTGPLAELEHWRQLMARFNALLEQIKSHECRIVINILNVARSKVLRKWRDLDKRITDNANEAKDNVKFLYTLEKYCEPLYHCDPVTNQMVTACKTYINGDGMTRLWEQPRQPLIEKLQHCVSLYKNYQAIFQRTKEKIEATPGEKPFEFSEMYIFGKFETFCRRLDKIISLLNYIESFSSLSDCKIEGMDAFASRFGQIYGSIKKKPYDILDQRKTDFDGDFEDFLRQMRDLEANGSCVSRDPSRYKHIEVIGQVRQVYRVPITVNSSSTCPRHGKIIDGRVSYTNGSYLPE</sequence>
<dbReference type="HOGENOM" id="CLU_023269_0_0_1"/>
<comment type="similarity">
    <text evidence="1">Belongs to the dynein heavy chain family.</text>
</comment>
<gene>
    <name evidence="3" type="ORF">CGI_10001492</name>
</gene>